<accession>A0A6V8KRR0</accession>
<reference evidence="1 2" key="1">
    <citation type="submission" date="2020-03" db="EMBL/GenBank/DDBJ databases">
        <title>Whole genome shotgun sequence of Phytohabitans houttuyneae NBRC 108639.</title>
        <authorList>
            <person name="Komaki H."/>
            <person name="Tamura T."/>
        </authorList>
    </citation>
    <scope>NUCLEOTIDE SEQUENCE [LARGE SCALE GENOMIC DNA]</scope>
    <source>
        <strain evidence="1 2">NBRC 108639</strain>
    </source>
</reference>
<dbReference type="AlphaFoldDB" id="A0A6V8KRR0"/>
<proteinExistence type="predicted"/>
<sequence>MPAQLWRHAGPHRWRAWDPWRPPDLNAFPTGAHPRRAIRAHPRHRDVGAMELAFIQKVTEWTGTSADVAQALAEATLRTLTQRISGGEAADLADRVPDELRPYLTKAEEQPEVFPYAEFVGRVARSAGVDLATAEAGVAAVLHALRDVAGYKEFMDAVAQLPKDLANLATSGTDRRHRE</sequence>
<evidence type="ECO:0000313" key="2">
    <source>
        <dbReference type="Proteomes" id="UP000482800"/>
    </source>
</evidence>
<dbReference type="Pfam" id="PF10025">
    <property type="entry name" value="DUF2267"/>
    <property type="match status" value="1"/>
</dbReference>
<keyword evidence="2" id="KW-1185">Reference proteome</keyword>
<reference evidence="1 2" key="2">
    <citation type="submission" date="2020-03" db="EMBL/GenBank/DDBJ databases">
        <authorList>
            <person name="Ichikawa N."/>
            <person name="Kimura A."/>
            <person name="Kitahashi Y."/>
            <person name="Uohara A."/>
        </authorList>
    </citation>
    <scope>NUCLEOTIDE SEQUENCE [LARGE SCALE GENOMIC DNA]</scope>
    <source>
        <strain evidence="1 2">NBRC 108639</strain>
    </source>
</reference>
<gene>
    <name evidence="1" type="ORF">Phou_087060</name>
</gene>
<evidence type="ECO:0008006" key="3">
    <source>
        <dbReference type="Google" id="ProtNLM"/>
    </source>
</evidence>
<dbReference type="InterPro" id="IPR018727">
    <property type="entry name" value="DUF2267"/>
</dbReference>
<protein>
    <recommendedName>
        <fullName evidence="3">DUF2267 domain-containing protein</fullName>
    </recommendedName>
</protein>
<name>A0A6V8KRR0_9ACTN</name>
<comment type="caution">
    <text evidence="1">The sequence shown here is derived from an EMBL/GenBank/DDBJ whole genome shotgun (WGS) entry which is preliminary data.</text>
</comment>
<dbReference type="Gene3D" id="1.10.490.110">
    <property type="entry name" value="Uncharacterized conserved protein DUF2267"/>
    <property type="match status" value="1"/>
</dbReference>
<organism evidence="1 2">
    <name type="scientific">Phytohabitans houttuyneae</name>
    <dbReference type="NCBI Taxonomy" id="1076126"/>
    <lineage>
        <taxon>Bacteria</taxon>
        <taxon>Bacillati</taxon>
        <taxon>Actinomycetota</taxon>
        <taxon>Actinomycetes</taxon>
        <taxon>Micromonosporales</taxon>
        <taxon>Micromonosporaceae</taxon>
    </lineage>
</organism>
<dbReference type="EMBL" id="BLPF01000003">
    <property type="protein sequence ID" value="GFJ84526.1"/>
    <property type="molecule type" value="Genomic_DNA"/>
</dbReference>
<dbReference type="Proteomes" id="UP000482800">
    <property type="component" value="Unassembled WGS sequence"/>
</dbReference>
<evidence type="ECO:0000313" key="1">
    <source>
        <dbReference type="EMBL" id="GFJ84526.1"/>
    </source>
</evidence>
<dbReference type="InterPro" id="IPR038282">
    <property type="entry name" value="DUF2267_sf"/>
</dbReference>